<dbReference type="InterPro" id="IPR000945">
    <property type="entry name" value="DBH-like"/>
</dbReference>
<dbReference type="GO" id="GO:0042420">
    <property type="term" value="P:dopamine catabolic process"/>
    <property type="evidence" value="ECO:0007669"/>
    <property type="project" value="TreeGrafter"/>
</dbReference>
<dbReference type="FunFam" id="2.60.40.1210:FF:000001">
    <property type="entry name" value="Monooxygenase, DBH-like 1, like"/>
    <property type="match status" value="1"/>
</dbReference>
<dbReference type="GO" id="GO:0006589">
    <property type="term" value="P:octopamine biosynthetic process"/>
    <property type="evidence" value="ECO:0007669"/>
    <property type="project" value="TreeGrafter"/>
</dbReference>
<accession>A0A423UBH7</accession>
<reference evidence="6 7" key="2">
    <citation type="submission" date="2019-01" db="EMBL/GenBank/DDBJ databases">
        <title>The decoding of complex shrimp genome reveals the adaptation for benthos swimmer, frequently molting mechanism and breeding impact on genome.</title>
        <authorList>
            <person name="Sun Y."/>
            <person name="Gao Y."/>
            <person name="Yu Y."/>
        </authorList>
    </citation>
    <scope>NUCLEOTIDE SEQUENCE [LARGE SCALE GENOMIC DNA]</scope>
    <source>
        <tissue evidence="6">Muscle</tissue>
    </source>
</reference>
<dbReference type="AlphaFoldDB" id="A0A423UBH7"/>
<evidence type="ECO:0000256" key="2">
    <source>
        <dbReference type="ARBA" id="ARBA00022729"/>
    </source>
</evidence>
<keyword evidence="3" id="KW-0472">Membrane</keyword>
<dbReference type="OrthoDB" id="19261at2759"/>
<dbReference type="EMBL" id="QCYY01000028">
    <property type="protein sequence ID" value="ROT86051.1"/>
    <property type="molecule type" value="Genomic_DNA"/>
</dbReference>
<feature type="domain" description="DOMON" evidence="5">
    <location>
        <begin position="115"/>
        <end position="228"/>
    </location>
</feature>
<dbReference type="GO" id="GO:0004500">
    <property type="term" value="F:dopamine beta-monooxygenase activity"/>
    <property type="evidence" value="ECO:0007669"/>
    <property type="project" value="InterPro"/>
</dbReference>
<dbReference type="PANTHER" id="PTHR10157">
    <property type="entry name" value="DOPAMINE BETA HYDROXYLASE RELATED"/>
    <property type="match status" value="1"/>
</dbReference>
<dbReference type="GO" id="GO:0005615">
    <property type="term" value="C:extracellular space"/>
    <property type="evidence" value="ECO:0007669"/>
    <property type="project" value="TreeGrafter"/>
</dbReference>
<evidence type="ECO:0000313" key="6">
    <source>
        <dbReference type="EMBL" id="ROT86051.1"/>
    </source>
</evidence>
<dbReference type="GO" id="GO:0030667">
    <property type="term" value="C:secretory granule membrane"/>
    <property type="evidence" value="ECO:0007669"/>
    <property type="project" value="TreeGrafter"/>
</dbReference>
<keyword evidence="2" id="KW-0732">Signal</keyword>
<feature type="region of interest" description="Disordered" evidence="4">
    <location>
        <begin position="261"/>
        <end position="313"/>
    </location>
</feature>
<dbReference type="SUPFAM" id="SSF49344">
    <property type="entry name" value="CBD9-like"/>
    <property type="match status" value="1"/>
</dbReference>
<dbReference type="PANTHER" id="PTHR10157:SF23">
    <property type="entry name" value="MOXD1 HOMOLOG 1"/>
    <property type="match status" value="1"/>
</dbReference>
<keyword evidence="7" id="KW-1185">Reference proteome</keyword>
<feature type="region of interest" description="Disordered" evidence="4">
    <location>
        <begin position="1"/>
        <end position="48"/>
    </location>
</feature>
<dbReference type="InterPro" id="IPR005018">
    <property type="entry name" value="DOMON_domain"/>
</dbReference>
<dbReference type="Gene3D" id="2.60.40.1210">
    <property type="entry name" value="Cellobiose dehydrogenase, cytochrome domain"/>
    <property type="match status" value="1"/>
</dbReference>
<proteinExistence type="predicted"/>
<comment type="subcellular location">
    <subcellularLocation>
        <location evidence="1">Membrane</location>
    </subcellularLocation>
</comment>
<dbReference type="InterPro" id="IPR045266">
    <property type="entry name" value="DOH_DOMON"/>
</dbReference>
<dbReference type="InterPro" id="IPR028460">
    <property type="entry name" value="Tbh/DBH"/>
</dbReference>
<dbReference type="GO" id="GO:0042421">
    <property type="term" value="P:norepinephrine biosynthetic process"/>
    <property type="evidence" value="ECO:0007669"/>
    <property type="project" value="TreeGrafter"/>
</dbReference>
<organism evidence="6 7">
    <name type="scientific">Penaeus vannamei</name>
    <name type="common">Whiteleg shrimp</name>
    <name type="synonym">Litopenaeus vannamei</name>
    <dbReference type="NCBI Taxonomy" id="6689"/>
    <lineage>
        <taxon>Eukaryota</taxon>
        <taxon>Metazoa</taxon>
        <taxon>Ecdysozoa</taxon>
        <taxon>Arthropoda</taxon>
        <taxon>Crustacea</taxon>
        <taxon>Multicrustacea</taxon>
        <taxon>Malacostraca</taxon>
        <taxon>Eumalacostraca</taxon>
        <taxon>Eucarida</taxon>
        <taxon>Decapoda</taxon>
        <taxon>Dendrobranchiata</taxon>
        <taxon>Penaeoidea</taxon>
        <taxon>Penaeidae</taxon>
        <taxon>Penaeus</taxon>
    </lineage>
</organism>
<evidence type="ECO:0000259" key="5">
    <source>
        <dbReference type="PROSITE" id="PS50836"/>
    </source>
</evidence>
<evidence type="ECO:0000313" key="7">
    <source>
        <dbReference type="Proteomes" id="UP000283509"/>
    </source>
</evidence>
<sequence length="372" mass="41666">MGAPHTAFLSTPSSPPLETPVDAAMTGSKASRRTERDRPRAPRQPSSRRIFRTPSSVALLLLRAPQPSLWCLLQTLVLTVSFLPGARCFAASSFATPRLSSYETWEHEAWLEDTGAFVVQWKPREDSIEFRVTARTKGYIGFGLSSAPRMDGADIVVGWVHSGKAYLQDRHGRGNVEPSVDEQRDWMLVGGYENDTHTVLIMSRPYNTCDKQDHVISNDTVRLLWAYHSDDPVDPESPRPRLHYHGAKRGVRSMFLLERGHRAPSHSRHTQDLPGGFSAHDAGLPPSRSPGLPPRFNAAGGHHHSHHHHHRAPLTRSWVLTNNGVEVDAASDTVYWCKVFKRPQLIQKNHVIRVSLGPPRSAPTPHKRFTCF</sequence>
<dbReference type="Pfam" id="PF03351">
    <property type="entry name" value="DOMON"/>
    <property type="match status" value="1"/>
</dbReference>
<dbReference type="SMART" id="SM00664">
    <property type="entry name" value="DoH"/>
    <property type="match status" value="1"/>
</dbReference>
<evidence type="ECO:0000256" key="1">
    <source>
        <dbReference type="ARBA" id="ARBA00004370"/>
    </source>
</evidence>
<protein>
    <recommendedName>
        <fullName evidence="5">DOMON domain-containing protein</fullName>
    </recommendedName>
</protein>
<feature type="compositionally biased region" description="Basic residues" evidence="4">
    <location>
        <begin position="301"/>
        <end position="313"/>
    </location>
</feature>
<name>A0A423UBH7_PENVA</name>
<evidence type="ECO:0000256" key="4">
    <source>
        <dbReference type="SAM" id="MobiDB-lite"/>
    </source>
</evidence>
<dbReference type="PRINTS" id="PR00767">
    <property type="entry name" value="DBMONOXGNASE"/>
</dbReference>
<dbReference type="Proteomes" id="UP000283509">
    <property type="component" value="Unassembled WGS sequence"/>
</dbReference>
<gene>
    <name evidence="6" type="ORF">C7M84_014319</name>
</gene>
<comment type="caution">
    <text evidence="6">The sequence shown here is derived from an EMBL/GenBank/DDBJ whole genome shotgun (WGS) entry which is preliminary data.</text>
</comment>
<evidence type="ECO:0000256" key="3">
    <source>
        <dbReference type="ARBA" id="ARBA00023136"/>
    </source>
</evidence>
<dbReference type="GO" id="GO:0005507">
    <property type="term" value="F:copper ion binding"/>
    <property type="evidence" value="ECO:0007669"/>
    <property type="project" value="TreeGrafter"/>
</dbReference>
<dbReference type="PROSITE" id="PS50836">
    <property type="entry name" value="DOMON"/>
    <property type="match status" value="1"/>
</dbReference>
<reference evidence="6 7" key="1">
    <citation type="submission" date="2018-04" db="EMBL/GenBank/DDBJ databases">
        <authorList>
            <person name="Zhang X."/>
            <person name="Yuan J."/>
            <person name="Li F."/>
            <person name="Xiang J."/>
        </authorList>
    </citation>
    <scope>NUCLEOTIDE SEQUENCE [LARGE SCALE GENOMIC DNA]</scope>
    <source>
        <tissue evidence="6">Muscle</tissue>
    </source>
</reference>
<dbReference type="CDD" id="cd09631">
    <property type="entry name" value="DOMON_DOH"/>
    <property type="match status" value="1"/>
</dbReference>